<dbReference type="PROSITE" id="PS50009">
    <property type="entry name" value="RASGEF_CAT"/>
    <property type="match status" value="1"/>
</dbReference>
<dbReference type="SMART" id="SM00147">
    <property type="entry name" value="RasGEF"/>
    <property type="match status" value="1"/>
</dbReference>
<dbReference type="GeneTree" id="ENSGT00940000155137"/>
<sequence>HGCKKLNIFHSHLFIDGDCGISDTCAFDVPHFPYIDDEDVEEEEKERRWRDGSDRTLFSSLFEEDFCGPSPYRYVVVSGTPLKILEHLLSDLRLDDQRGAMENRESEMLLDDFLLTYLVFMSTHDLCQALLGQYPYSIARCRGQEEGKDALFRKRKVLRLVSHWSRLYKDFLKEEEHVRSFMKTLYSYVLEDVYEFPSLEKDLKEFHKLLRLAKFLLTTVCVIFLFPCLYLQPPLTDCAELSRRPVRLLGINTWDVAAALTHLDWSLFKSIHEQELVYYTLSRAPGSSHTAALSVLLQRCNEVQQWVMSEVLMCVSLNKRVQLLKKFIKIAAHCKAQRNLNSAFAIIMGLNTAAVSRLNQTWEKCPGKFKKLFSELELITDPSLNHKAYREAFKRMKPPKIPFMPLLLKDITFIHEGNKTFHDNLVNFEKLHMIADTVRMIRHCQSNEVIGVDSAEVRASVHYLHIIDNQQTLFELSHKLEPRA</sequence>
<dbReference type="SUPFAM" id="SSF48366">
    <property type="entry name" value="Ras GEF"/>
    <property type="match status" value="1"/>
</dbReference>
<dbReference type="Pfam" id="PF00618">
    <property type="entry name" value="RasGEF_N"/>
    <property type="match status" value="1"/>
</dbReference>
<feature type="domain" description="N-terminal Ras-GEF" evidence="4">
    <location>
        <begin position="72"/>
        <end position="211"/>
    </location>
</feature>
<dbReference type="CDD" id="cd06224">
    <property type="entry name" value="REM"/>
    <property type="match status" value="1"/>
</dbReference>
<dbReference type="Ensembl" id="ENSXCOT00000027359.1">
    <property type="protein sequence ID" value="ENSXCOP00000027026.1"/>
    <property type="gene ID" value="ENSXCOG00000020188.1"/>
</dbReference>
<dbReference type="InterPro" id="IPR036964">
    <property type="entry name" value="RASGEF_cat_dom_sf"/>
</dbReference>
<evidence type="ECO:0000256" key="1">
    <source>
        <dbReference type="ARBA" id="ARBA00022658"/>
    </source>
</evidence>
<evidence type="ECO:0000259" key="3">
    <source>
        <dbReference type="PROSITE" id="PS50009"/>
    </source>
</evidence>
<dbReference type="PANTHER" id="PTHR23113">
    <property type="entry name" value="GUANINE NUCLEOTIDE EXCHANGE FACTOR"/>
    <property type="match status" value="1"/>
</dbReference>
<dbReference type="PROSITE" id="PS00720">
    <property type="entry name" value="RASGEF"/>
    <property type="match status" value="1"/>
</dbReference>
<dbReference type="InterPro" id="IPR000651">
    <property type="entry name" value="Ras-like_Gua-exchang_fac_N"/>
</dbReference>
<dbReference type="Proteomes" id="UP000261380">
    <property type="component" value="Unplaced"/>
</dbReference>
<dbReference type="PANTHER" id="PTHR23113:SF26">
    <property type="entry name" value="RAP GUANINE NUCLEOTIDE EXCHANGE FACTOR 5"/>
    <property type="match status" value="1"/>
</dbReference>
<evidence type="ECO:0000313" key="6">
    <source>
        <dbReference type="Proteomes" id="UP000261380"/>
    </source>
</evidence>
<dbReference type="InterPro" id="IPR023578">
    <property type="entry name" value="Ras_GEF_dom_sf"/>
</dbReference>
<name>A0A3B5MU53_9TELE</name>
<feature type="domain" description="Ras-GEF" evidence="3">
    <location>
        <begin position="252"/>
        <end position="483"/>
    </location>
</feature>
<dbReference type="InterPro" id="IPR001895">
    <property type="entry name" value="RASGEF_cat_dom"/>
</dbReference>
<evidence type="ECO:0000256" key="2">
    <source>
        <dbReference type="PROSITE-ProRule" id="PRU00168"/>
    </source>
</evidence>
<keyword evidence="6" id="KW-1185">Reference proteome</keyword>
<dbReference type="CDD" id="cd00155">
    <property type="entry name" value="RasGEF"/>
    <property type="match status" value="1"/>
</dbReference>
<dbReference type="SMART" id="SM00229">
    <property type="entry name" value="RasGEFN"/>
    <property type="match status" value="1"/>
</dbReference>
<dbReference type="GO" id="GO:0005085">
    <property type="term" value="F:guanyl-nucleotide exchange factor activity"/>
    <property type="evidence" value="ECO:0007669"/>
    <property type="project" value="UniProtKB-KW"/>
</dbReference>
<evidence type="ECO:0000313" key="5">
    <source>
        <dbReference type="Ensembl" id="ENSXCOP00000027026.1"/>
    </source>
</evidence>
<dbReference type="Gene3D" id="1.20.870.10">
    <property type="entry name" value="Son of sevenless (SoS) protein Chain: S domain 1"/>
    <property type="match status" value="1"/>
</dbReference>
<dbReference type="STRING" id="32473.ENSXCOP00000027026"/>
<dbReference type="GO" id="GO:0005886">
    <property type="term" value="C:plasma membrane"/>
    <property type="evidence" value="ECO:0007669"/>
    <property type="project" value="TreeGrafter"/>
</dbReference>
<dbReference type="Gene3D" id="1.10.840.10">
    <property type="entry name" value="Ras guanine-nucleotide exchange factors catalytic domain"/>
    <property type="match status" value="1"/>
</dbReference>
<dbReference type="Pfam" id="PF00617">
    <property type="entry name" value="RasGEF"/>
    <property type="match status" value="1"/>
</dbReference>
<reference evidence="5" key="2">
    <citation type="submission" date="2025-09" db="UniProtKB">
        <authorList>
            <consortium name="Ensembl"/>
        </authorList>
    </citation>
    <scope>IDENTIFICATION</scope>
</reference>
<reference evidence="5" key="1">
    <citation type="submission" date="2025-08" db="UniProtKB">
        <authorList>
            <consortium name="Ensembl"/>
        </authorList>
    </citation>
    <scope>IDENTIFICATION</scope>
</reference>
<protein>
    <submittedName>
        <fullName evidence="5">Rap guanine nucleotide exchange factor (GEF) 5a</fullName>
    </submittedName>
</protein>
<dbReference type="PROSITE" id="PS50212">
    <property type="entry name" value="RASGEF_NTER"/>
    <property type="match status" value="1"/>
</dbReference>
<organism evidence="5 6">
    <name type="scientific">Xiphophorus couchianus</name>
    <name type="common">Monterrey platyfish</name>
    <dbReference type="NCBI Taxonomy" id="32473"/>
    <lineage>
        <taxon>Eukaryota</taxon>
        <taxon>Metazoa</taxon>
        <taxon>Chordata</taxon>
        <taxon>Craniata</taxon>
        <taxon>Vertebrata</taxon>
        <taxon>Euteleostomi</taxon>
        <taxon>Actinopterygii</taxon>
        <taxon>Neopterygii</taxon>
        <taxon>Teleostei</taxon>
        <taxon>Neoteleostei</taxon>
        <taxon>Acanthomorphata</taxon>
        <taxon>Ovalentaria</taxon>
        <taxon>Atherinomorphae</taxon>
        <taxon>Cyprinodontiformes</taxon>
        <taxon>Poeciliidae</taxon>
        <taxon>Poeciliinae</taxon>
        <taxon>Xiphophorus</taxon>
    </lineage>
</organism>
<accession>A0A3B5MU53</accession>
<dbReference type="AlphaFoldDB" id="A0A3B5MU53"/>
<evidence type="ECO:0000259" key="4">
    <source>
        <dbReference type="PROSITE" id="PS50212"/>
    </source>
</evidence>
<dbReference type="InterPro" id="IPR008937">
    <property type="entry name" value="Ras-like_GEF"/>
</dbReference>
<dbReference type="GO" id="GO:0007265">
    <property type="term" value="P:Ras protein signal transduction"/>
    <property type="evidence" value="ECO:0007669"/>
    <property type="project" value="TreeGrafter"/>
</dbReference>
<dbReference type="InterPro" id="IPR019804">
    <property type="entry name" value="Ras_G-nucl-exch_fac_CS"/>
</dbReference>
<proteinExistence type="predicted"/>
<keyword evidence="1 2" id="KW-0344">Guanine-nucleotide releasing factor</keyword>